<dbReference type="EC" id="2.1.1.72" evidence="1"/>
<dbReference type="PROSITE" id="PS00092">
    <property type="entry name" value="N6_MTASE"/>
    <property type="match status" value="1"/>
</dbReference>
<protein>
    <recommendedName>
        <fullName evidence="1">site-specific DNA-methyltransferase (adenine-specific)</fullName>
        <ecNumber evidence="1">2.1.1.72</ecNumber>
    </recommendedName>
</protein>
<keyword evidence="2" id="KW-0489">Methyltransferase</keyword>
<reference evidence="11 12" key="1">
    <citation type="submission" date="2017-09" db="EMBL/GenBank/DDBJ databases">
        <title>Genome sequences of Natrinema ejinorence JCM 13890T.</title>
        <authorList>
            <person name="Roh S.W."/>
            <person name="Kim Y.B."/>
            <person name="Kim J.Y."/>
        </authorList>
    </citation>
    <scope>NUCLEOTIDE SEQUENCE [LARGE SCALE GENOMIC DNA]</scope>
    <source>
        <strain evidence="11 12">JCM 13890</strain>
    </source>
</reference>
<evidence type="ECO:0000259" key="10">
    <source>
        <dbReference type="Pfam" id="PF12950"/>
    </source>
</evidence>
<evidence type="ECO:0000256" key="5">
    <source>
        <dbReference type="ARBA" id="ARBA00022747"/>
    </source>
</evidence>
<evidence type="ECO:0000256" key="7">
    <source>
        <dbReference type="ARBA" id="ARBA00047942"/>
    </source>
</evidence>
<evidence type="ECO:0000313" key="12">
    <source>
        <dbReference type="Proteomes" id="UP000219689"/>
    </source>
</evidence>
<keyword evidence="5" id="KW-0680">Restriction system</keyword>
<dbReference type="Pfam" id="PF07669">
    <property type="entry name" value="Eco57I"/>
    <property type="match status" value="1"/>
</dbReference>
<gene>
    <name evidence="11" type="ORF">CP557_18325</name>
</gene>
<keyword evidence="11" id="KW-0540">Nuclease</keyword>
<dbReference type="PRINTS" id="PR00507">
    <property type="entry name" value="N12N6MTFRASE"/>
</dbReference>
<feature type="domain" description="TaqI-like C-terminal specificity" evidence="10">
    <location>
        <begin position="947"/>
        <end position="1061"/>
    </location>
</feature>
<dbReference type="InterPro" id="IPR050953">
    <property type="entry name" value="N4_N6_ade-DNA_methylase"/>
</dbReference>
<dbReference type="Gene3D" id="3.90.220.10">
    <property type="entry name" value="Adenine-n6-DNA-methyltransferase Taqi, Chain A, domain 2"/>
    <property type="match status" value="1"/>
</dbReference>
<dbReference type="RefSeq" id="WP_097381234.1">
    <property type="nucleotide sequence ID" value="NZ_NXNI01000001.1"/>
</dbReference>
<keyword evidence="11" id="KW-0255">Endonuclease</keyword>
<comment type="catalytic activity">
    <reaction evidence="7">
        <text>a 2'-deoxyadenosine in DNA + S-adenosyl-L-methionine = an N(6)-methyl-2'-deoxyadenosine in DNA + S-adenosyl-L-homocysteine + H(+)</text>
        <dbReference type="Rhea" id="RHEA:15197"/>
        <dbReference type="Rhea" id="RHEA-COMP:12418"/>
        <dbReference type="Rhea" id="RHEA-COMP:12419"/>
        <dbReference type="ChEBI" id="CHEBI:15378"/>
        <dbReference type="ChEBI" id="CHEBI:57856"/>
        <dbReference type="ChEBI" id="CHEBI:59789"/>
        <dbReference type="ChEBI" id="CHEBI:90615"/>
        <dbReference type="ChEBI" id="CHEBI:90616"/>
        <dbReference type="EC" id="2.1.1.72"/>
    </reaction>
</comment>
<keyword evidence="4" id="KW-0949">S-adenosyl-L-methionine</keyword>
<proteinExistence type="predicted"/>
<accession>A0A2A5QZW8</accession>
<keyword evidence="3" id="KW-0808">Transferase</keyword>
<dbReference type="PANTHER" id="PTHR33841">
    <property type="entry name" value="DNA METHYLTRANSFERASE YEEA-RELATED"/>
    <property type="match status" value="1"/>
</dbReference>
<dbReference type="Gene3D" id="3.40.50.150">
    <property type="entry name" value="Vaccinia Virus protein VP39"/>
    <property type="match status" value="1"/>
</dbReference>
<sequence length="1285" mass="140856">MQRSPTYRTNRGLFSTRYLEERLPETNAWDAVDEGELRAAYDDLRTRLAETEGASARSDAARTERFVRSVFRTLEIPFAVDEGSDRTDPRPDYGFFRSASAARAASGRRQSGGELYADAVAVAHSTRWGRPLGGHASGEWTRAFDPSHRLSASFRETATEWALLTNGKRWRLYHASTGSRLDAYYEIDLPTLLETGDLEAFRYFYCFFRHEAFLEAPDGESFLDAAVRESDAFARELVAALEENAAEALAVLAEGFRRHPDNDLGESDLESLFEGALVYLYRLLIVQYAEATGHEPFEATDASGERSGRHSALEQVIATDRDDGTSTDGDCQRALQSRLDDLFRTIGSGARSREGSETALSPPAYPGWLFRTAPSADDRQELRFLATHSIGDAALERVVELLTRRPAPAGEGTTTIDYASLDGRHLGSLYERLLEYELALAGESLTLEAAEYGATGVAASVEAGEVYVTTGSGDRKATGSYYTPEHVVSYVVERTLEPLVDDVREETRARDAPGEPGFAAAFTDRLLEVTVLDPTMGTGHFLTHAVEFLARELVAAHATRADREAVADERDVHWARRAVASRCVYGVDCDPLAVELARTSLWLRTRGAGGSLESLQRHLQTGNALVGTSPDREIPRPDRERPDGCDSTAMAGDSPAGDAWNRRRDRLEATANVRTAREFGLDGVPDDAVERVASAVDDDEAWTRLAGTGWFQTAQSWADIERCFHWPLAFPEVCDDGGGAEIGGSGFDAIVGNPPWVATAGRSDTSASMGTELRSYLASTFEATENQFDLAVAFYEQAIRQSHDGRVGIVVPDSILTREGNEPIREFVLENASLSRIVRIGTAFPDAETGAVVCISGDDDGGVRCADASDRTMLASLSYTVIPERVFEQRGSTRFLLSLDEEARSILETVDRRPPLAAFATVSRGEESSKRAPHLSSSQQRSGDSRPIAPGSAVCRYGIDADDLRYIRAADVAKDEGQYRGPKLVFRQTSDSLVGTYDATDLVTIKSAYTIHTGSGSSDELKHVLGVLNSPLLNFYHHYTHAAYRSVFPQINQSTFEAFPIAIEEGPDPALVEAVDDRLERTAERSAISRNVLDYLGQYEDGASLGSLSGCRPVAGVGATKLAATTTEWADLRLGTIDVTAEGRSIALSASVRYKPDERGLDTDQWGYTETEPIPALELGGNDAERRLLVESFLPAAVDRARGFAGFRKPATKTISPLERLEAVRLPRLEDVVDGLRAFGGRRARARRLDERIAELDRRIADRVFDLYGIAPESRERIRREFGGR</sequence>
<evidence type="ECO:0000256" key="3">
    <source>
        <dbReference type="ARBA" id="ARBA00022679"/>
    </source>
</evidence>
<dbReference type="Pfam" id="PF12950">
    <property type="entry name" value="TaqI_C"/>
    <property type="match status" value="1"/>
</dbReference>
<dbReference type="GO" id="GO:0009307">
    <property type="term" value="P:DNA restriction-modification system"/>
    <property type="evidence" value="ECO:0007669"/>
    <property type="project" value="UniProtKB-KW"/>
</dbReference>
<dbReference type="OrthoDB" id="45790at2157"/>
<dbReference type="GO" id="GO:0009007">
    <property type="term" value="F:site-specific DNA-methyltransferase (adenine-specific) activity"/>
    <property type="evidence" value="ECO:0007669"/>
    <property type="project" value="UniProtKB-EC"/>
</dbReference>
<name>A0A2A5QZW8_9EURY</name>
<feature type="region of interest" description="Disordered" evidence="8">
    <location>
        <begin position="623"/>
        <end position="659"/>
    </location>
</feature>
<dbReference type="InterPro" id="IPR029063">
    <property type="entry name" value="SAM-dependent_MTases_sf"/>
</dbReference>
<dbReference type="GO" id="GO:0004519">
    <property type="term" value="F:endonuclease activity"/>
    <property type="evidence" value="ECO:0007669"/>
    <property type="project" value="UniProtKB-KW"/>
</dbReference>
<dbReference type="InterPro" id="IPR011639">
    <property type="entry name" value="MethylTrfase_TaqI-like_dom"/>
</dbReference>
<evidence type="ECO:0000256" key="4">
    <source>
        <dbReference type="ARBA" id="ARBA00022691"/>
    </source>
</evidence>
<dbReference type="SUPFAM" id="SSF53335">
    <property type="entry name" value="S-adenosyl-L-methionine-dependent methyltransferases"/>
    <property type="match status" value="1"/>
</dbReference>
<dbReference type="GO" id="GO:0032259">
    <property type="term" value="P:methylation"/>
    <property type="evidence" value="ECO:0007669"/>
    <property type="project" value="UniProtKB-KW"/>
</dbReference>
<organism evidence="11 12">
    <name type="scientific">Natrinema ejinorense</name>
    <dbReference type="NCBI Taxonomy" id="373386"/>
    <lineage>
        <taxon>Archaea</taxon>
        <taxon>Methanobacteriati</taxon>
        <taxon>Methanobacteriota</taxon>
        <taxon>Stenosarchaea group</taxon>
        <taxon>Halobacteria</taxon>
        <taxon>Halobacteriales</taxon>
        <taxon>Natrialbaceae</taxon>
        <taxon>Natrinema</taxon>
    </lineage>
</organism>
<keyword evidence="6" id="KW-0238">DNA-binding</keyword>
<comment type="caution">
    <text evidence="11">The sequence shown here is derived from an EMBL/GenBank/DDBJ whole genome shotgun (WGS) entry which is preliminary data.</text>
</comment>
<feature type="region of interest" description="Disordered" evidence="8">
    <location>
        <begin position="921"/>
        <end position="949"/>
    </location>
</feature>
<dbReference type="Proteomes" id="UP000219689">
    <property type="component" value="Unassembled WGS sequence"/>
</dbReference>
<dbReference type="EMBL" id="NXNI01000001">
    <property type="protein sequence ID" value="PCR92309.1"/>
    <property type="molecule type" value="Genomic_DNA"/>
</dbReference>
<evidence type="ECO:0000256" key="6">
    <source>
        <dbReference type="ARBA" id="ARBA00023125"/>
    </source>
</evidence>
<evidence type="ECO:0000259" key="9">
    <source>
        <dbReference type="Pfam" id="PF07669"/>
    </source>
</evidence>
<evidence type="ECO:0000256" key="8">
    <source>
        <dbReference type="SAM" id="MobiDB-lite"/>
    </source>
</evidence>
<feature type="domain" description="Type II methyltransferase M.TaqI-like" evidence="9">
    <location>
        <begin position="583"/>
        <end position="840"/>
    </location>
</feature>
<evidence type="ECO:0000256" key="1">
    <source>
        <dbReference type="ARBA" id="ARBA00011900"/>
    </source>
</evidence>
<keyword evidence="11" id="KW-0378">Hydrolase</keyword>
<dbReference type="InterPro" id="IPR002052">
    <property type="entry name" value="DNA_methylase_N6_adenine_CS"/>
</dbReference>
<dbReference type="PANTHER" id="PTHR33841:SF1">
    <property type="entry name" value="DNA METHYLTRANSFERASE A"/>
    <property type="match status" value="1"/>
</dbReference>
<evidence type="ECO:0000313" key="11">
    <source>
        <dbReference type="EMBL" id="PCR92309.1"/>
    </source>
</evidence>
<dbReference type="InterPro" id="IPR023135">
    <property type="entry name" value="N6_DNA_MeTrfase_TaqI_C"/>
</dbReference>
<dbReference type="GO" id="GO:0003677">
    <property type="term" value="F:DNA binding"/>
    <property type="evidence" value="ECO:0007669"/>
    <property type="project" value="UniProtKB-KW"/>
</dbReference>
<feature type="compositionally biased region" description="Basic and acidic residues" evidence="8">
    <location>
        <begin position="630"/>
        <end position="644"/>
    </location>
</feature>
<dbReference type="InterPro" id="IPR025931">
    <property type="entry name" value="TaqI_C"/>
</dbReference>
<keyword evidence="12" id="KW-1185">Reference proteome</keyword>
<evidence type="ECO:0000256" key="2">
    <source>
        <dbReference type="ARBA" id="ARBA00022603"/>
    </source>
</evidence>